<feature type="transmembrane region" description="Helical" evidence="8">
    <location>
        <begin position="12"/>
        <end position="31"/>
    </location>
</feature>
<reference evidence="9" key="1">
    <citation type="submission" date="2020-07" db="EMBL/GenBank/DDBJ databases">
        <authorList>
            <person name="Nieuwenhuis M."/>
            <person name="Van De Peppel L.J.J."/>
        </authorList>
    </citation>
    <scope>NUCLEOTIDE SEQUENCE</scope>
    <source>
        <strain evidence="9">AP01</strain>
        <tissue evidence="9">Mycelium</tissue>
    </source>
</reference>
<evidence type="ECO:0000256" key="1">
    <source>
        <dbReference type="ARBA" id="ARBA00004477"/>
    </source>
</evidence>
<evidence type="ECO:0000313" key="9">
    <source>
        <dbReference type="EMBL" id="KAG5645210.1"/>
    </source>
</evidence>
<dbReference type="PANTHER" id="PTHR12174:SF23">
    <property type="entry name" value="MINOR HISTOCOMPATIBILITY ANTIGEN H13"/>
    <property type="match status" value="1"/>
</dbReference>
<organism evidence="9 10">
    <name type="scientific">Asterophora parasitica</name>
    <dbReference type="NCBI Taxonomy" id="117018"/>
    <lineage>
        <taxon>Eukaryota</taxon>
        <taxon>Fungi</taxon>
        <taxon>Dikarya</taxon>
        <taxon>Basidiomycota</taxon>
        <taxon>Agaricomycotina</taxon>
        <taxon>Agaricomycetes</taxon>
        <taxon>Agaricomycetidae</taxon>
        <taxon>Agaricales</taxon>
        <taxon>Tricholomatineae</taxon>
        <taxon>Lyophyllaceae</taxon>
        <taxon>Asterophora</taxon>
    </lineage>
</organism>
<comment type="similarity">
    <text evidence="2">Belongs to the peptidase A22B family.</text>
</comment>
<feature type="transmembrane region" description="Helical" evidence="8">
    <location>
        <begin position="80"/>
        <end position="98"/>
    </location>
</feature>
<dbReference type="GO" id="GO:0042500">
    <property type="term" value="F:aspartic endopeptidase activity, intramembrane cleaving"/>
    <property type="evidence" value="ECO:0007669"/>
    <property type="project" value="InterPro"/>
</dbReference>
<dbReference type="EMBL" id="JABCKV010000046">
    <property type="protein sequence ID" value="KAG5645210.1"/>
    <property type="molecule type" value="Genomic_DNA"/>
</dbReference>
<dbReference type="SMART" id="SM00730">
    <property type="entry name" value="PSN"/>
    <property type="match status" value="1"/>
</dbReference>
<protein>
    <submittedName>
        <fullName evidence="9">Uncharacterized protein</fullName>
    </submittedName>
</protein>
<dbReference type="GO" id="GO:0033619">
    <property type="term" value="P:membrane protein proteolysis"/>
    <property type="evidence" value="ECO:0007669"/>
    <property type="project" value="TreeGrafter"/>
</dbReference>
<sequence>MSSPDWGLLSSYAGLLALACGSIYVGSFGSLPVRVQIMWQITGSYVYLNFIKNPKRVDDHPEDSDDEYFEEPERMTSEDAWLFPVVGSGALLGLYTIVQYFGKQWINWFLGWYFSATGVLSIWKSSVSLAHFLLGSTRWKQFDKTKISIMKGNNSLLTLSWRTPTIFLFPLSVIPSAVYSLSTADRKSVLITDILSLSFSHNALLMLKIDSFQTGTFLLTGLFFYDIWWVFGTEVMVKVATTLDVPIKLLWPKSLDFSSARGFTMLGLGDIVIPGAVIAFALRYDHHRSKAPAQGSFPKPYFYAALIAYFLGLVTTMGVMHFFHKAQPALLYLRYDLPRFRSNSEAHVWCPPCSPACILSFVLTATVRGELMEVWKWSDEPEAKAEASAAAEKKKN</sequence>
<keyword evidence="6 8" id="KW-1133">Transmembrane helix</keyword>
<feature type="transmembrane region" description="Helical" evidence="8">
    <location>
        <begin position="110"/>
        <end position="134"/>
    </location>
</feature>
<dbReference type="GO" id="GO:0098554">
    <property type="term" value="C:cytoplasmic side of endoplasmic reticulum membrane"/>
    <property type="evidence" value="ECO:0007669"/>
    <property type="project" value="TreeGrafter"/>
</dbReference>
<evidence type="ECO:0000256" key="2">
    <source>
        <dbReference type="ARBA" id="ARBA00006859"/>
    </source>
</evidence>
<name>A0A9P7KDU1_9AGAR</name>
<dbReference type="Proteomes" id="UP000775547">
    <property type="component" value="Unassembled WGS sequence"/>
</dbReference>
<evidence type="ECO:0000256" key="8">
    <source>
        <dbReference type="SAM" id="Phobius"/>
    </source>
</evidence>
<feature type="transmembrane region" description="Helical" evidence="8">
    <location>
        <begin position="262"/>
        <end position="282"/>
    </location>
</feature>
<dbReference type="InterPro" id="IPR006639">
    <property type="entry name" value="Preselin/SPP"/>
</dbReference>
<keyword evidence="7 8" id="KW-0472">Membrane</keyword>
<evidence type="ECO:0000256" key="3">
    <source>
        <dbReference type="ARBA" id="ARBA00022692"/>
    </source>
</evidence>
<proteinExistence type="inferred from homology"/>
<evidence type="ECO:0000313" key="10">
    <source>
        <dbReference type="Proteomes" id="UP000775547"/>
    </source>
</evidence>
<evidence type="ECO:0000256" key="4">
    <source>
        <dbReference type="ARBA" id="ARBA00022801"/>
    </source>
</evidence>
<keyword evidence="4" id="KW-0378">Hydrolase</keyword>
<dbReference type="PANTHER" id="PTHR12174">
    <property type="entry name" value="SIGNAL PEPTIDE PEPTIDASE"/>
    <property type="match status" value="1"/>
</dbReference>
<keyword evidence="5" id="KW-0256">Endoplasmic reticulum</keyword>
<dbReference type="InterPro" id="IPR007369">
    <property type="entry name" value="Peptidase_A22B_SPP"/>
</dbReference>
<comment type="caution">
    <text evidence="9">The sequence shown here is derived from an EMBL/GenBank/DDBJ whole genome shotgun (WGS) entry which is preliminary data.</text>
</comment>
<evidence type="ECO:0000256" key="6">
    <source>
        <dbReference type="ARBA" id="ARBA00022989"/>
    </source>
</evidence>
<gene>
    <name evidence="9" type="ORF">DXG03_006728</name>
</gene>
<dbReference type="GO" id="GO:0098553">
    <property type="term" value="C:lumenal side of endoplasmic reticulum membrane"/>
    <property type="evidence" value="ECO:0007669"/>
    <property type="project" value="TreeGrafter"/>
</dbReference>
<dbReference type="Pfam" id="PF04258">
    <property type="entry name" value="Peptidase_A22B"/>
    <property type="match status" value="1"/>
</dbReference>
<evidence type="ECO:0000256" key="5">
    <source>
        <dbReference type="ARBA" id="ARBA00022824"/>
    </source>
</evidence>
<dbReference type="GO" id="GO:0006465">
    <property type="term" value="P:signal peptide processing"/>
    <property type="evidence" value="ECO:0007669"/>
    <property type="project" value="TreeGrafter"/>
</dbReference>
<keyword evidence="3 8" id="KW-0812">Transmembrane</keyword>
<feature type="transmembrane region" description="Helical" evidence="8">
    <location>
        <begin position="302"/>
        <end position="323"/>
    </location>
</feature>
<reference evidence="9" key="2">
    <citation type="submission" date="2021-10" db="EMBL/GenBank/DDBJ databases">
        <title>Phylogenomics reveals ancestral predisposition of the termite-cultivated fungus Termitomyces towards a domesticated lifestyle.</title>
        <authorList>
            <person name="Auxier B."/>
            <person name="Grum-Grzhimaylo A."/>
            <person name="Cardenas M.E."/>
            <person name="Lodge J.D."/>
            <person name="Laessoe T."/>
            <person name="Pedersen O."/>
            <person name="Smith M.E."/>
            <person name="Kuyper T.W."/>
            <person name="Franco-Molano E.A."/>
            <person name="Baroni T.J."/>
            <person name="Aanen D.K."/>
        </authorList>
    </citation>
    <scope>NUCLEOTIDE SEQUENCE</scope>
    <source>
        <strain evidence="9">AP01</strain>
        <tissue evidence="9">Mycelium</tissue>
    </source>
</reference>
<evidence type="ECO:0000256" key="7">
    <source>
        <dbReference type="ARBA" id="ARBA00023136"/>
    </source>
</evidence>
<dbReference type="AlphaFoldDB" id="A0A9P7KDU1"/>
<feature type="transmembrane region" description="Helical" evidence="8">
    <location>
        <begin position="214"/>
        <end position="231"/>
    </location>
</feature>
<dbReference type="OrthoDB" id="29661at2759"/>
<accession>A0A9P7KDU1</accession>
<keyword evidence="10" id="KW-1185">Reference proteome</keyword>
<comment type="subcellular location">
    <subcellularLocation>
        <location evidence="1">Endoplasmic reticulum membrane</location>
        <topology evidence="1">Multi-pass membrane protein</topology>
    </subcellularLocation>
</comment>